<accession>A0ABV9Z5R6</accession>
<gene>
    <name evidence="1" type="ORF">ACFPFW_13425</name>
</gene>
<protein>
    <submittedName>
        <fullName evidence="1">Uncharacterized protein</fullName>
    </submittedName>
</protein>
<organism evidence="1 2">
    <name type="scientific">Flaviflagellibacter deserti</name>
    <dbReference type="NCBI Taxonomy" id="2267266"/>
    <lineage>
        <taxon>Bacteria</taxon>
        <taxon>Pseudomonadati</taxon>
        <taxon>Pseudomonadota</taxon>
        <taxon>Alphaproteobacteria</taxon>
        <taxon>Hyphomicrobiales</taxon>
        <taxon>Flaviflagellibacter</taxon>
    </lineage>
</organism>
<name>A0ABV9Z5R6_9HYPH</name>
<sequence>MTEDGLQFVASYRGMIALAKRQQMRGGPFAGHWEKAARSVSEAIETDCERSIKTAVANFTIAARTQGWTGA</sequence>
<evidence type="ECO:0000313" key="2">
    <source>
        <dbReference type="Proteomes" id="UP001595796"/>
    </source>
</evidence>
<evidence type="ECO:0000313" key="1">
    <source>
        <dbReference type="EMBL" id="MFC5069012.1"/>
    </source>
</evidence>
<dbReference type="RefSeq" id="WP_162799644.1">
    <property type="nucleotide sequence ID" value="NZ_JBHSJF010000006.1"/>
</dbReference>
<comment type="caution">
    <text evidence="1">The sequence shown here is derived from an EMBL/GenBank/DDBJ whole genome shotgun (WGS) entry which is preliminary data.</text>
</comment>
<reference evidence="2" key="1">
    <citation type="journal article" date="2019" name="Int. J. Syst. Evol. Microbiol.">
        <title>The Global Catalogue of Microorganisms (GCM) 10K type strain sequencing project: providing services to taxonomists for standard genome sequencing and annotation.</title>
        <authorList>
            <consortium name="The Broad Institute Genomics Platform"/>
            <consortium name="The Broad Institute Genome Sequencing Center for Infectious Disease"/>
            <person name="Wu L."/>
            <person name="Ma J."/>
        </authorList>
    </citation>
    <scope>NUCLEOTIDE SEQUENCE [LARGE SCALE GENOMIC DNA]</scope>
    <source>
        <strain evidence="2">CGMCC 1.16444</strain>
    </source>
</reference>
<keyword evidence="2" id="KW-1185">Reference proteome</keyword>
<dbReference type="EMBL" id="JBHSJF010000006">
    <property type="protein sequence ID" value="MFC5069012.1"/>
    <property type="molecule type" value="Genomic_DNA"/>
</dbReference>
<proteinExistence type="predicted"/>
<dbReference type="Proteomes" id="UP001595796">
    <property type="component" value="Unassembled WGS sequence"/>
</dbReference>